<dbReference type="EMBL" id="LVVT01000023">
    <property type="protein sequence ID" value="TQS81371.1"/>
    <property type="molecule type" value="Genomic_DNA"/>
</dbReference>
<name>A0A8J8PCW7_9ARCH</name>
<comment type="caution">
    <text evidence="1">The sequence shown here is derived from an EMBL/GenBank/DDBJ whole genome shotgun (WGS) entry which is preliminary data.</text>
</comment>
<gene>
    <name evidence="1" type="ORF">A3207_08450</name>
</gene>
<accession>A0A8J8PCW7</accession>
<dbReference type="RefSeq" id="WP_400256686.1">
    <property type="nucleotide sequence ID" value="NZ_CAYAYE010000027.1"/>
</dbReference>
<sequence>MSSRNSAYVLGAFLILLISLVSVATGLVIMNFMQDDEEPASYTVEGKYLEGSAYYEVSGTGTYKELNESDLSRIYEYTFDVSYVDNSGKVHNETIKSTLIISSETKMPVESLFVYEGEASINGTEVSIWKSLDNSDGESRFYCSEGKALQIEVDTGSFDITAVID</sequence>
<protein>
    <submittedName>
        <fullName evidence="1">Uncharacterized protein</fullName>
    </submittedName>
</protein>
<evidence type="ECO:0000313" key="2">
    <source>
        <dbReference type="Proteomes" id="UP000752814"/>
    </source>
</evidence>
<proteinExistence type="predicted"/>
<evidence type="ECO:0000313" key="1">
    <source>
        <dbReference type="EMBL" id="TQS81371.1"/>
    </source>
</evidence>
<dbReference type="AlphaFoldDB" id="A0A8J8PCW7"/>
<reference evidence="1" key="1">
    <citation type="submission" date="2016-03" db="EMBL/GenBank/DDBJ databases">
        <authorList>
            <person name="Borrel G."/>
            <person name="Mccann A."/>
            <person name="O'Toole P.W."/>
        </authorList>
    </citation>
    <scope>NUCLEOTIDE SEQUENCE</scope>
    <source>
        <strain evidence="1">183</strain>
    </source>
</reference>
<organism evidence="1 2">
    <name type="scientific">Candidatus Methanomassiliicoccus intestinalis</name>
    <dbReference type="NCBI Taxonomy" id="1406512"/>
    <lineage>
        <taxon>Archaea</taxon>
        <taxon>Methanobacteriati</taxon>
        <taxon>Thermoplasmatota</taxon>
        <taxon>Thermoplasmata</taxon>
        <taxon>Methanomassiliicoccales</taxon>
        <taxon>Methanomassiliicoccaceae</taxon>
        <taxon>Methanomassiliicoccus</taxon>
    </lineage>
</organism>
<dbReference type="Proteomes" id="UP000752814">
    <property type="component" value="Unassembled WGS sequence"/>
</dbReference>